<protein>
    <recommendedName>
        <fullName evidence="3">Desiccation-related protein PCC13-62</fullName>
    </recommendedName>
</protein>
<sequence>MAGPSPIGAKRANLDSFTRDVIMQFGWQEVGHLRAIKKRVRGFPRPLLDLRAETFAQVMNKAFKKTLSPPFDPYASSLNFLLASYMIPYVTLNTYVAANQKLESSSSKQLVAGLLAVISGQDAVIRALLYKRAIEKVEPYGISVAEFTDRISELRNSLGNGGIKDEGLVVPNSHGAEGRIRGNVLSGDHNSLGFARWPEEILRIVYCGGDEHVAGGFFPQGANGRIARSHLSYKNYA</sequence>
<dbReference type="Proteomes" id="UP000027138">
    <property type="component" value="Unassembled WGS sequence"/>
</dbReference>
<evidence type="ECO:0000313" key="2">
    <source>
        <dbReference type="Proteomes" id="UP000027138"/>
    </source>
</evidence>
<dbReference type="AlphaFoldDB" id="A0A067K808"/>
<gene>
    <name evidence="1" type="ORF">JCGZ_19039</name>
</gene>
<reference evidence="1 2" key="1">
    <citation type="journal article" date="2014" name="PLoS ONE">
        <title>Global Analysis of Gene Expression Profiles in Physic Nut (Jatropha curcas L.) Seedlings Exposed to Salt Stress.</title>
        <authorList>
            <person name="Zhang L."/>
            <person name="Zhang C."/>
            <person name="Wu P."/>
            <person name="Chen Y."/>
            <person name="Li M."/>
            <person name="Jiang H."/>
            <person name="Wu G."/>
        </authorList>
    </citation>
    <scope>NUCLEOTIDE SEQUENCE [LARGE SCALE GENOMIC DNA]</scope>
    <source>
        <strain evidence="2">cv. GZQX0401</strain>
        <tissue evidence="1">Young leaves</tissue>
    </source>
</reference>
<dbReference type="EMBL" id="KK914794">
    <property type="protein sequence ID" value="KDP27959.1"/>
    <property type="molecule type" value="Genomic_DNA"/>
</dbReference>
<dbReference type="InterPro" id="IPR052965">
    <property type="entry name" value="Pigment-catalase-like"/>
</dbReference>
<dbReference type="OrthoDB" id="1001765at2759"/>
<proteinExistence type="predicted"/>
<dbReference type="PANTHER" id="PTHR31694">
    <property type="entry name" value="DESICCATION-LIKE PROTEIN"/>
    <property type="match status" value="1"/>
</dbReference>
<organism evidence="1 2">
    <name type="scientific">Jatropha curcas</name>
    <name type="common">Barbados nut</name>
    <dbReference type="NCBI Taxonomy" id="180498"/>
    <lineage>
        <taxon>Eukaryota</taxon>
        <taxon>Viridiplantae</taxon>
        <taxon>Streptophyta</taxon>
        <taxon>Embryophyta</taxon>
        <taxon>Tracheophyta</taxon>
        <taxon>Spermatophyta</taxon>
        <taxon>Magnoliopsida</taxon>
        <taxon>eudicotyledons</taxon>
        <taxon>Gunneridae</taxon>
        <taxon>Pentapetalae</taxon>
        <taxon>rosids</taxon>
        <taxon>fabids</taxon>
        <taxon>Malpighiales</taxon>
        <taxon>Euphorbiaceae</taxon>
        <taxon>Crotonoideae</taxon>
        <taxon>Jatropheae</taxon>
        <taxon>Jatropha</taxon>
    </lineage>
</organism>
<evidence type="ECO:0000313" key="1">
    <source>
        <dbReference type="EMBL" id="KDP27959.1"/>
    </source>
</evidence>
<dbReference type="STRING" id="180498.A0A067K808"/>
<dbReference type="Pfam" id="PF13668">
    <property type="entry name" value="Ferritin_2"/>
    <property type="match status" value="1"/>
</dbReference>
<keyword evidence="2" id="KW-1185">Reference proteome</keyword>
<evidence type="ECO:0008006" key="3">
    <source>
        <dbReference type="Google" id="ProtNLM"/>
    </source>
</evidence>
<dbReference type="PANTHER" id="PTHR31694:SF12">
    <property type="entry name" value="DESICCATION-LIKE PROTEIN"/>
    <property type="match status" value="1"/>
</dbReference>
<name>A0A067K808_JATCU</name>
<accession>A0A067K808</accession>